<dbReference type="SUPFAM" id="SSF90112">
    <property type="entry name" value="Neurotransmitter-gated ion-channel transmembrane pore"/>
    <property type="match status" value="1"/>
</dbReference>
<proteinExistence type="inferred from homology"/>
<dbReference type="GO" id="GO:0005230">
    <property type="term" value="F:extracellular ligand-gated monoatomic ion channel activity"/>
    <property type="evidence" value="ECO:0007669"/>
    <property type="project" value="InterPro"/>
</dbReference>
<feature type="site" description="Transition state stabilizer" evidence="11">
    <location>
        <position position="529"/>
    </location>
</feature>
<organism evidence="19">
    <name type="scientific">Strongyloides stercoralis</name>
    <name type="common">Threadworm</name>
    <dbReference type="NCBI Taxonomy" id="6248"/>
    <lineage>
        <taxon>Eukaryota</taxon>
        <taxon>Metazoa</taxon>
        <taxon>Ecdysozoa</taxon>
        <taxon>Nematoda</taxon>
        <taxon>Chromadorea</taxon>
        <taxon>Rhabditida</taxon>
        <taxon>Tylenchina</taxon>
        <taxon>Panagrolaimomorpha</taxon>
        <taxon>Strongyloidoidea</taxon>
        <taxon>Strongyloididae</taxon>
        <taxon>Strongyloides</taxon>
    </lineage>
</organism>
<evidence type="ECO:0000256" key="8">
    <source>
        <dbReference type="ARBA" id="ARBA00023049"/>
    </source>
</evidence>
<comment type="cofactor">
    <cofactor evidence="10">
        <name>Zn(2+)</name>
        <dbReference type="ChEBI" id="CHEBI:29105"/>
    </cofactor>
    <text evidence="10">Binds 1 zinc ion per subunit.</text>
</comment>
<keyword evidence="18" id="KW-1185">Reference proteome</keyword>
<feature type="binding site" evidence="10">
    <location>
        <position position="447"/>
    </location>
    <ligand>
        <name>Zn(2+)</name>
        <dbReference type="ChEBI" id="CHEBI:29105"/>
        <note>catalytic</note>
    </ligand>
</feature>
<keyword evidence="12" id="KW-1133">Transmembrane helix</keyword>
<dbReference type="SUPFAM" id="SSF63737">
    <property type="entry name" value="Leukotriene A4 hydrolase N-terminal domain"/>
    <property type="match status" value="1"/>
</dbReference>
<evidence type="ECO:0000256" key="2">
    <source>
        <dbReference type="ARBA" id="ARBA00010136"/>
    </source>
</evidence>
<dbReference type="Pfam" id="PF01433">
    <property type="entry name" value="Peptidase_M1"/>
    <property type="match status" value="1"/>
</dbReference>
<keyword evidence="7 10" id="KW-0862">Zinc</keyword>
<evidence type="ECO:0000256" key="12">
    <source>
        <dbReference type="SAM" id="Phobius"/>
    </source>
</evidence>
<dbReference type="GO" id="GO:0070006">
    <property type="term" value="F:metalloaminopeptidase activity"/>
    <property type="evidence" value="ECO:0007669"/>
    <property type="project" value="TreeGrafter"/>
</dbReference>
<dbReference type="Gene3D" id="2.70.170.10">
    <property type="entry name" value="Neurotransmitter-gated ion-channel ligand-binding domain"/>
    <property type="match status" value="1"/>
</dbReference>
<evidence type="ECO:0000256" key="5">
    <source>
        <dbReference type="ARBA" id="ARBA00022723"/>
    </source>
</evidence>
<dbReference type="GO" id="GO:0006508">
    <property type="term" value="P:proteolysis"/>
    <property type="evidence" value="ECO:0007669"/>
    <property type="project" value="UniProtKB-KW"/>
</dbReference>
<dbReference type="InterPro" id="IPR034016">
    <property type="entry name" value="M1_APN-typ"/>
</dbReference>
<dbReference type="GO" id="GO:0043171">
    <property type="term" value="P:peptide catabolic process"/>
    <property type="evidence" value="ECO:0007669"/>
    <property type="project" value="TreeGrafter"/>
</dbReference>
<evidence type="ECO:0000256" key="3">
    <source>
        <dbReference type="ARBA" id="ARBA00022438"/>
    </source>
</evidence>
<feature type="transmembrane region" description="Helical" evidence="12">
    <location>
        <begin position="1232"/>
        <end position="1252"/>
    </location>
</feature>
<evidence type="ECO:0000256" key="7">
    <source>
        <dbReference type="ARBA" id="ARBA00022833"/>
    </source>
</evidence>
<sequence>MMEEQDKATSQLLFEVAEMNDRNENNKTKKLDSWNVQPMKNTEVRFKENNKRNRLRFCNFCIYFIYGILMFLFGVFVTIIVLHFWNPSISSDILKIISSPLSIDKIYNENNELKNFKIIENSYKEEYIKCCPKFQHKSLRLLESIEPISYNIKVYPNLKTLKLHGNVTININVIDDEDIIVLHADRLNMIKHKIKVNGEKVKALFKECICQEQWLFEFSNQLKIGDYVEIYIEYLGTIHTDMNGLYMNEHHGKNGIITKSVVTQFEPAMARRFMPCFDEPSFKAIFNLSIIREPHHISRSNMPIYYSEEYEYNNELMIDYFLPTVKMSTYILALGVFDDFKKIRRISKNTMKPIEINLLATSQIINNQTDFGMTTSIMALEFFEKYFNIAFPLPKIDLIGLDTFLESAMENFGMITFRDSSLLFNENNSTSRAKQHIANVISHEMAHQYFGNLVTFKWWNDLWLSEGFATLMEYYCISNLYPSWKSMEAFYVDNYITSMNVDGMLSSHPISTKVENPSDISSIFDAISYSKGAAIIQMIKGISGDSAFQKALREYLETYSYKNAEGQDLWNIIQKHVEVSSDITINDLAEAWTLKMGYPIVGMKWEDRIHENDYKWPIPIHYITDTIKDSRLIWFKENDENLRLDLGKHSKWFLANTDSKGYFRVLYDNDNYKALVKQLKINHRKIKTIDRSIIINDAFTFVKSGHLNISEALNLIEYLAKGVEKDRSPWYVTNQHLLYIDNILKDSSIYEDYQDFKRHLILNSYEKLEWNKPIHITDKLFQSEIFGIACKCEINHCLKQAKLLFKKWTRNKDLIPIDLQKIIIEEGIRQGGKQEWELVFKEYQTATNPSQKDLYLTALTQTREIKLINRLLNFCLDPSIIRPNIISKVISHLMNNQVASVHVWRFFKINIKKFKDISPSIYRLIRSLVSKFSTKYEYNSLVALFEEDKNLKLTMKNLYYIIFFFKIIICNDSENRLFENLFSSYSKLIRPIKNANNTIDILFKMKLNQIIDVNEREQIIKVFGWLYHQWHDYRLEWNPSEYGGTEMLHIPGELIWLPDIILYNNAGGTPWVRTITKVDLYYNGTIIWEPPFIYDSVCSINTKWFPYDEQTCGFKFGSWSYSSLEVDIFHPEKQKMVLGYEDFKTIWYIENAIDIDEFQESVEWDVVEIRGLKHKVKYPCCEKYWIDITYYINIRRKKLFYTINLMIPCIVLASASSFVFYIPCESNLKIQYCISIFVALTIFYLLLIEIIPPTSTFISLIGKYLLFTMFMVAYSIFFTVIVQNIHYRREQMPSFIREIFINILGKRILIFRDSEEIKFHKKERYNKKLPSLSALRMLERHFKKASNIKTKYEEEKKSKLLIINKLFEGITKSVNIQKKESLNNNSDYEKIDTSQLDKRLTKVGNNIQYIAKCLQHLRKIEEIGEDWRFVAMVIDRILLAVFFITILIGTLIACFSAPSLRDYRKPLNNPYLSMYTKYQQ</sequence>
<comment type="similarity">
    <text evidence="2">Belongs to the peptidase M1 family.</text>
</comment>
<feature type="binding site" evidence="10">
    <location>
        <position position="466"/>
    </location>
    <ligand>
        <name>Zn(2+)</name>
        <dbReference type="ChEBI" id="CHEBI:29105"/>
        <note>catalytic</note>
    </ligand>
</feature>
<evidence type="ECO:0000313" key="19">
    <source>
        <dbReference type="WBParaSite" id="SSTP_0000180800.1"/>
    </source>
</evidence>
<dbReference type="InterPro" id="IPR045357">
    <property type="entry name" value="Aminopeptidase_N-like_N"/>
</dbReference>
<dbReference type="PANTHER" id="PTHR11533:SF299">
    <property type="entry name" value="AMINOPEPTIDASE"/>
    <property type="match status" value="1"/>
</dbReference>
<dbReference type="Gene3D" id="2.60.40.1730">
    <property type="entry name" value="tricorn interacting facor f3 domain"/>
    <property type="match status" value="1"/>
</dbReference>
<dbReference type="GO" id="GO:0016020">
    <property type="term" value="C:membrane"/>
    <property type="evidence" value="ECO:0007669"/>
    <property type="project" value="UniProtKB-SubCell"/>
</dbReference>
<dbReference type="SUPFAM" id="SSF63712">
    <property type="entry name" value="Nicotinic receptor ligand binding domain-like"/>
    <property type="match status" value="1"/>
</dbReference>
<keyword evidence="12" id="KW-0472">Membrane</keyword>
<dbReference type="CDD" id="cd19064">
    <property type="entry name" value="LGIC_TM_nAChR"/>
    <property type="match status" value="1"/>
</dbReference>
<evidence type="ECO:0000256" key="11">
    <source>
        <dbReference type="PIRSR" id="PIRSR634016-4"/>
    </source>
</evidence>
<feature type="domain" description="Neurotransmitter-gated ion-channel ligand-binding" evidence="14">
    <location>
        <begin position="974"/>
        <end position="1197"/>
    </location>
</feature>
<feature type="transmembrane region" description="Helical" evidence="12">
    <location>
        <begin position="60"/>
        <end position="85"/>
    </location>
</feature>
<dbReference type="GO" id="GO:0008270">
    <property type="term" value="F:zinc ion binding"/>
    <property type="evidence" value="ECO:0007669"/>
    <property type="project" value="InterPro"/>
</dbReference>
<evidence type="ECO:0000256" key="9">
    <source>
        <dbReference type="PIRSR" id="PIRSR634016-1"/>
    </source>
</evidence>
<evidence type="ECO:0000259" key="15">
    <source>
        <dbReference type="Pfam" id="PF02932"/>
    </source>
</evidence>
<dbReference type="SUPFAM" id="SSF55486">
    <property type="entry name" value="Metalloproteases ('zincins'), catalytic domain"/>
    <property type="match status" value="1"/>
</dbReference>
<dbReference type="Gene3D" id="2.60.40.1910">
    <property type="match status" value="1"/>
</dbReference>
<dbReference type="CDD" id="cd09601">
    <property type="entry name" value="M1_APN-Q_like"/>
    <property type="match status" value="1"/>
</dbReference>
<feature type="active site" description="Proton acceptor" evidence="9">
    <location>
        <position position="444"/>
    </location>
</feature>
<dbReference type="InterPro" id="IPR027268">
    <property type="entry name" value="Peptidase_M4/M1_CTD_sf"/>
</dbReference>
<evidence type="ECO:0000256" key="10">
    <source>
        <dbReference type="PIRSR" id="PIRSR634016-3"/>
    </source>
</evidence>
<dbReference type="Gene3D" id="1.20.58.390">
    <property type="entry name" value="Neurotransmitter-gated ion-channel transmembrane domain"/>
    <property type="match status" value="2"/>
</dbReference>
<keyword evidence="12" id="KW-0812">Transmembrane</keyword>
<keyword evidence="5 10" id="KW-0479">Metal-binding</keyword>
<feature type="domain" description="Neurotransmitter-gated ion-channel transmembrane" evidence="15">
    <location>
        <begin position="1205"/>
        <end position="1452"/>
    </location>
</feature>
<reference evidence="19" key="1">
    <citation type="submission" date="2015-08" db="UniProtKB">
        <authorList>
            <consortium name="WormBaseParasite"/>
        </authorList>
    </citation>
    <scope>IDENTIFICATION</scope>
</reference>
<dbReference type="WBParaSite" id="SSTP_0000180800.1">
    <property type="protein sequence ID" value="SSTP_0000180800.1"/>
    <property type="gene ID" value="SSTP_0000180800"/>
</dbReference>
<dbReference type="FunFam" id="2.70.170.10:FF:000044">
    <property type="entry name" value="AcetylCholine Receptor"/>
    <property type="match status" value="1"/>
</dbReference>
<dbReference type="InterPro" id="IPR006029">
    <property type="entry name" value="Neurotrans-gated_channel_TM"/>
</dbReference>
<dbReference type="AlphaFoldDB" id="A0A0K0DX41"/>
<dbReference type="Gene3D" id="1.25.50.20">
    <property type="match status" value="1"/>
</dbReference>
<dbReference type="Proteomes" id="UP000035681">
    <property type="component" value="Unplaced"/>
</dbReference>
<dbReference type="PANTHER" id="PTHR11533">
    <property type="entry name" value="PROTEASE M1 ZINC METALLOPROTEASE"/>
    <property type="match status" value="1"/>
</dbReference>
<evidence type="ECO:0000259" key="16">
    <source>
        <dbReference type="Pfam" id="PF11838"/>
    </source>
</evidence>
<dbReference type="Pfam" id="PF02932">
    <property type="entry name" value="Neur_chan_memb"/>
    <property type="match status" value="1"/>
</dbReference>
<feature type="transmembrane region" description="Helical" evidence="12">
    <location>
        <begin position="1264"/>
        <end position="1282"/>
    </location>
</feature>
<evidence type="ECO:0000259" key="17">
    <source>
        <dbReference type="Pfam" id="PF17900"/>
    </source>
</evidence>
<dbReference type="PRINTS" id="PR00756">
    <property type="entry name" value="ALADIPTASE"/>
</dbReference>
<comment type="subcellular location">
    <subcellularLocation>
        <location evidence="1">Membrane</location>
        <topology evidence="1">Multi-pass membrane protein</topology>
    </subcellularLocation>
</comment>
<evidence type="ECO:0000313" key="18">
    <source>
        <dbReference type="Proteomes" id="UP000035681"/>
    </source>
</evidence>
<dbReference type="GO" id="GO:0042277">
    <property type="term" value="F:peptide binding"/>
    <property type="evidence" value="ECO:0007669"/>
    <property type="project" value="TreeGrafter"/>
</dbReference>
<dbReference type="Pfam" id="PF02931">
    <property type="entry name" value="Neur_chan_LBD"/>
    <property type="match status" value="1"/>
</dbReference>
<feature type="transmembrane region" description="Helical" evidence="12">
    <location>
        <begin position="1437"/>
        <end position="1460"/>
    </location>
</feature>
<evidence type="ECO:0000256" key="1">
    <source>
        <dbReference type="ARBA" id="ARBA00004141"/>
    </source>
</evidence>
<feature type="domain" description="Aminopeptidase N-like N-terminal" evidence="17">
    <location>
        <begin position="147"/>
        <end position="331"/>
    </location>
</feature>
<evidence type="ECO:0000259" key="14">
    <source>
        <dbReference type="Pfam" id="PF02931"/>
    </source>
</evidence>
<dbReference type="GO" id="GO:0005615">
    <property type="term" value="C:extracellular space"/>
    <property type="evidence" value="ECO:0007669"/>
    <property type="project" value="TreeGrafter"/>
</dbReference>
<dbReference type="Pfam" id="PF11838">
    <property type="entry name" value="ERAP1_C"/>
    <property type="match status" value="1"/>
</dbReference>
<dbReference type="FunFam" id="1.10.390.10:FF:000006">
    <property type="entry name" value="Puromycin-sensitive aminopeptidase"/>
    <property type="match status" value="1"/>
</dbReference>
<dbReference type="InterPro" id="IPR006202">
    <property type="entry name" value="Neur_chan_lig-bd"/>
</dbReference>
<keyword evidence="6" id="KW-0378">Hydrolase</keyword>
<keyword evidence="4" id="KW-0645">Protease</keyword>
<feature type="domain" description="Peptidase M1 membrane alanine aminopeptidase" evidence="13">
    <location>
        <begin position="373"/>
        <end position="592"/>
    </location>
</feature>
<dbReference type="STRING" id="6248.A0A0K0DX41"/>
<evidence type="ECO:0000259" key="13">
    <source>
        <dbReference type="Pfam" id="PF01433"/>
    </source>
</evidence>
<dbReference type="InterPro" id="IPR014782">
    <property type="entry name" value="Peptidase_M1_dom"/>
</dbReference>
<keyword evidence="8" id="KW-0482">Metalloprotease</keyword>
<dbReference type="InterPro" id="IPR001930">
    <property type="entry name" value="Peptidase_M1"/>
</dbReference>
<feature type="binding site" evidence="10">
    <location>
        <position position="443"/>
    </location>
    <ligand>
        <name>Zn(2+)</name>
        <dbReference type="ChEBI" id="CHEBI:29105"/>
        <note>catalytic</note>
    </ligand>
</feature>
<keyword evidence="3" id="KW-0031">Aminopeptidase</keyword>
<dbReference type="WBParaSite" id="TCONS_00008904.p1">
    <property type="protein sequence ID" value="TCONS_00008904.p1"/>
    <property type="gene ID" value="XLOC_006773"/>
</dbReference>
<dbReference type="InterPro" id="IPR042097">
    <property type="entry name" value="Aminopeptidase_N-like_N_sf"/>
</dbReference>
<accession>A0A0K0DX41</accession>
<dbReference type="Gene3D" id="1.10.390.10">
    <property type="entry name" value="Neutral Protease Domain 2"/>
    <property type="match status" value="1"/>
</dbReference>
<dbReference type="InterPro" id="IPR036734">
    <property type="entry name" value="Neur_chan_lig-bd_sf"/>
</dbReference>
<evidence type="ECO:0000256" key="6">
    <source>
        <dbReference type="ARBA" id="ARBA00022801"/>
    </source>
</evidence>
<dbReference type="Pfam" id="PF17900">
    <property type="entry name" value="Peptidase_M1_N"/>
    <property type="match status" value="1"/>
</dbReference>
<dbReference type="InterPro" id="IPR050344">
    <property type="entry name" value="Peptidase_M1_aminopeptidases"/>
</dbReference>
<dbReference type="InterPro" id="IPR024571">
    <property type="entry name" value="ERAP1-like_C_dom"/>
</dbReference>
<feature type="domain" description="ERAP1-like C-terminal" evidence="16">
    <location>
        <begin position="652"/>
        <end position="951"/>
    </location>
</feature>
<protein>
    <submittedName>
        <fullName evidence="19">Aminopeptidase</fullName>
    </submittedName>
</protein>
<dbReference type="InterPro" id="IPR038050">
    <property type="entry name" value="Neuro_actylchol_rec"/>
</dbReference>
<feature type="transmembrane region" description="Helical" evidence="12">
    <location>
        <begin position="1199"/>
        <end position="1220"/>
    </location>
</feature>
<dbReference type="InterPro" id="IPR036719">
    <property type="entry name" value="Neuro-gated_channel_TM_sf"/>
</dbReference>
<evidence type="ECO:0000256" key="4">
    <source>
        <dbReference type="ARBA" id="ARBA00022670"/>
    </source>
</evidence>
<dbReference type="GO" id="GO:0005737">
    <property type="term" value="C:cytoplasm"/>
    <property type="evidence" value="ECO:0007669"/>
    <property type="project" value="TreeGrafter"/>
</dbReference>
<name>A0A0K0DX41_STRER</name>